<accession>A0A1B6VJL5</accession>
<evidence type="ECO:0000313" key="4">
    <source>
        <dbReference type="Proteomes" id="UP001156614"/>
    </source>
</evidence>
<reference evidence="2 3" key="2">
    <citation type="submission" date="2016-03" db="EMBL/GenBank/DDBJ databases">
        <title>Draft genome sequence of Gluconobacter cerinus strain CECT 9110.</title>
        <authorList>
            <person name="Sainz F."/>
            <person name="Mas A."/>
            <person name="Torija M.J."/>
        </authorList>
    </citation>
    <scope>NUCLEOTIDE SEQUENCE [LARGE SCALE GENOMIC DNA]</scope>
    <source>
        <strain evidence="2 3">CECT 9110</strain>
    </source>
</reference>
<evidence type="ECO:0000313" key="1">
    <source>
        <dbReference type="EMBL" id="GLQ63150.1"/>
    </source>
</evidence>
<name>A0A1B6VJL5_9PROT</name>
<organism evidence="2 3">
    <name type="scientific">Gluconobacter cerinus</name>
    <dbReference type="NCBI Taxonomy" id="38307"/>
    <lineage>
        <taxon>Bacteria</taxon>
        <taxon>Pseudomonadati</taxon>
        <taxon>Pseudomonadota</taxon>
        <taxon>Alphaproteobacteria</taxon>
        <taxon>Acetobacterales</taxon>
        <taxon>Acetobacteraceae</taxon>
        <taxon>Gluconobacter</taxon>
    </lineage>
</organism>
<comment type="caution">
    <text evidence="2">The sequence shown here is derived from an EMBL/GenBank/DDBJ whole genome shotgun (WGS) entry which is preliminary data.</text>
</comment>
<dbReference type="PATRIC" id="fig|38307.3.peg.1894"/>
<reference evidence="4" key="3">
    <citation type="journal article" date="2019" name="Int. J. Syst. Evol. Microbiol.">
        <title>The Global Catalogue of Microorganisms (GCM) 10K type strain sequencing project: providing services to taxonomists for standard genome sequencing and annotation.</title>
        <authorList>
            <consortium name="The Broad Institute Genomics Platform"/>
            <consortium name="The Broad Institute Genome Sequencing Center for Infectious Disease"/>
            <person name="Wu L."/>
            <person name="Ma J."/>
        </authorList>
    </citation>
    <scope>NUCLEOTIDE SEQUENCE [LARGE SCALE GENOMIC DNA]</scope>
    <source>
        <strain evidence="4">NBRC 3267</strain>
    </source>
</reference>
<dbReference type="RefSeq" id="WP_046900628.1">
    <property type="nucleotide sequence ID" value="NZ_BEWM01000002.1"/>
</dbReference>
<dbReference type="GeneID" id="89650285"/>
<dbReference type="AlphaFoldDB" id="A0A1B6VJL5"/>
<dbReference type="SUPFAM" id="SSF55298">
    <property type="entry name" value="YjgF-like"/>
    <property type="match status" value="1"/>
</dbReference>
<evidence type="ECO:0000313" key="3">
    <source>
        <dbReference type="Proteomes" id="UP000077786"/>
    </source>
</evidence>
<dbReference type="InterPro" id="IPR035959">
    <property type="entry name" value="RutC-like_sf"/>
</dbReference>
<dbReference type="Proteomes" id="UP000077786">
    <property type="component" value="Unassembled WGS sequence"/>
</dbReference>
<protein>
    <submittedName>
        <fullName evidence="2">Endoribonuclease L-PSP</fullName>
    </submittedName>
</protein>
<dbReference type="Proteomes" id="UP001156614">
    <property type="component" value="Unassembled WGS sequence"/>
</dbReference>
<reference evidence="1" key="1">
    <citation type="journal article" date="2014" name="Int. J. Syst. Evol. Microbiol.">
        <title>Complete genome sequence of Corynebacterium casei LMG S-19264T (=DSM 44701T), isolated from a smear-ripened cheese.</title>
        <authorList>
            <consortium name="US DOE Joint Genome Institute (JGI-PGF)"/>
            <person name="Walter F."/>
            <person name="Albersmeier A."/>
            <person name="Kalinowski J."/>
            <person name="Ruckert C."/>
        </authorList>
    </citation>
    <scope>NUCLEOTIDE SEQUENCE</scope>
    <source>
        <strain evidence="1">NBRC 3267</strain>
    </source>
</reference>
<evidence type="ECO:0000313" key="2">
    <source>
        <dbReference type="EMBL" id="OAJ67238.1"/>
    </source>
</evidence>
<keyword evidence="4" id="KW-1185">Reference proteome</keyword>
<dbReference type="EMBL" id="BSNU01000003">
    <property type="protein sequence ID" value="GLQ63150.1"/>
    <property type="molecule type" value="Genomic_DNA"/>
</dbReference>
<dbReference type="EMBL" id="LUTU01000008">
    <property type="protein sequence ID" value="OAJ67238.1"/>
    <property type="molecule type" value="Genomic_DNA"/>
</dbReference>
<reference evidence="1" key="4">
    <citation type="submission" date="2023-01" db="EMBL/GenBank/DDBJ databases">
        <title>Draft genome sequence of Gluconobacter cerinus strain NBRC 3267.</title>
        <authorList>
            <person name="Sun Q."/>
            <person name="Mori K."/>
        </authorList>
    </citation>
    <scope>NUCLEOTIDE SEQUENCE</scope>
    <source>
        <strain evidence="1">NBRC 3267</strain>
    </source>
</reference>
<dbReference type="Gene3D" id="3.30.1330.40">
    <property type="entry name" value="RutC-like"/>
    <property type="match status" value="1"/>
</dbReference>
<gene>
    <name evidence="2" type="ORF">A0123_01834</name>
    <name evidence="1" type="ORF">GCM10007867_19950</name>
</gene>
<sequence>MGDFSRNDIVTVHGDEVTCTDFDGLGPQGERPQRLAEECQAALNAISGALAEHGLTLDQTRHVAAMLREGDGFSQCQSALGEALASARPALTLRIVQGFPDTNQRIALSLIASPSP</sequence>
<proteinExistence type="predicted"/>